<evidence type="ECO:0000259" key="4">
    <source>
        <dbReference type="PROSITE" id="PS50042"/>
    </source>
</evidence>
<feature type="domain" description="HTH crp-type" evidence="5">
    <location>
        <begin position="146"/>
        <end position="216"/>
    </location>
</feature>
<keyword evidence="3" id="KW-0804">Transcription</keyword>
<dbReference type="InterPro" id="IPR036388">
    <property type="entry name" value="WH-like_DNA-bd_sf"/>
</dbReference>
<evidence type="ECO:0000256" key="3">
    <source>
        <dbReference type="ARBA" id="ARBA00023163"/>
    </source>
</evidence>
<name>A0ABU2H5Z8_9ACTN</name>
<dbReference type="SUPFAM" id="SSF46785">
    <property type="entry name" value="Winged helix' DNA-binding domain"/>
    <property type="match status" value="1"/>
</dbReference>
<dbReference type="Gene3D" id="1.10.10.10">
    <property type="entry name" value="Winged helix-like DNA-binding domain superfamily/Winged helix DNA-binding domain"/>
    <property type="match status" value="1"/>
</dbReference>
<dbReference type="SMART" id="SM00419">
    <property type="entry name" value="HTH_CRP"/>
    <property type="match status" value="1"/>
</dbReference>
<keyword evidence="1" id="KW-0805">Transcription regulation</keyword>
<dbReference type="InterPro" id="IPR036390">
    <property type="entry name" value="WH_DNA-bd_sf"/>
</dbReference>
<dbReference type="PANTHER" id="PTHR24567:SF74">
    <property type="entry name" value="HTH-TYPE TRANSCRIPTIONAL REGULATOR ARCR"/>
    <property type="match status" value="1"/>
</dbReference>
<dbReference type="Pfam" id="PF00027">
    <property type="entry name" value="cNMP_binding"/>
    <property type="match status" value="1"/>
</dbReference>
<dbReference type="InterPro" id="IPR050397">
    <property type="entry name" value="Env_Response_Regulators"/>
</dbReference>
<dbReference type="Pfam" id="PF13545">
    <property type="entry name" value="HTH_Crp_2"/>
    <property type="match status" value="1"/>
</dbReference>
<dbReference type="InterPro" id="IPR018490">
    <property type="entry name" value="cNMP-bd_dom_sf"/>
</dbReference>
<dbReference type="PROSITE" id="PS51063">
    <property type="entry name" value="HTH_CRP_2"/>
    <property type="match status" value="1"/>
</dbReference>
<dbReference type="SUPFAM" id="SSF51206">
    <property type="entry name" value="cAMP-binding domain-like"/>
    <property type="match status" value="1"/>
</dbReference>
<organism evidence="6 7">
    <name type="scientific">Lipingzhangella rawalii</name>
    <dbReference type="NCBI Taxonomy" id="2055835"/>
    <lineage>
        <taxon>Bacteria</taxon>
        <taxon>Bacillati</taxon>
        <taxon>Actinomycetota</taxon>
        <taxon>Actinomycetes</taxon>
        <taxon>Streptosporangiales</taxon>
        <taxon>Nocardiopsidaceae</taxon>
        <taxon>Lipingzhangella</taxon>
    </lineage>
</organism>
<keyword evidence="2" id="KW-0238">DNA-binding</keyword>
<comment type="caution">
    <text evidence="6">The sequence shown here is derived from an EMBL/GenBank/DDBJ whole genome shotgun (WGS) entry which is preliminary data.</text>
</comment>
<evidence type="ECO:0000313" key="6">
    <source>
        <dbReference type="EMBL" id="MDS1270279.1"/>
    </source>
</evidence>
<feature type="domain" description="Cyclic nucleotide-binding" evidence="4">
    <location>
        <begin position="12"/>
        <end position="132"/>
    </location>
</feature>
<dbReference type="Gene3D" id="2.60.120.10">
    <property type="entry name" value="Jelly Rolls"/>
    <property type="match status" value="1"/>
</dbReference>
<dbReference type="SMART" id="SM00100">
    <property type="entry name" value="cNMP"/>
    <property type="match status" value="1"/>
</dbReference>
<keyword evidence="7" id="KW-1185">Reference proteome</keyword>
<accession>A0ABU2H5Z8</accession>
<dbReference type="InterPro" id="IPR014710">
    <property type="entry name" value="RmlC-like_jellyroll"/>
</dbReference>
<reference evidence="7" key="1">
    <citation type="submission" date="2023-07" db="EMBL/GenBank/DDBJ databases">
        <title>Novel species in the genus Lipingzhangella isolated from Sambhar Salt Lake.</title>
        <authorList>
            <person name="Jiya N."/>
            <person name="Kajale S."/>
            <person name="Sharma A."/>
        </authorList>
    </citation>
    <scope>NUCLEOTIDE SEQUENCE [LARGE SCALE GENOMIC DNA]</scope>
    <source>
        <strain evidence="7">LS1_29</strain>
    </source>
</reference>
<evidence type="ECO:0000256" key="2">
    <source>
        <dbReference type="ARBA" id="ARBA00023125"/>
    </source>
</evidence>
<protein>
    <submittedName>
        <fullName evidence="6">Crp/Fnr family transcriptional regulator</fullName>
    </submittedName>
</protein>
<dbReference type="InterPro" id="IPR000595">
    <property type="entry name" value="cNMP-bd_dom"/>
</dbReference>
<sequence length="234" mass="25166">MDEQWCLSEVELFADLSPAEMEAIGAQAPAEEMRSGEIVYSPGTRAATLYIVKSGQVRLYRILPDGRTVTTGIAGPGTIFGEMDLLGLHMSGTWAESLQDGTLCLMSRTDVQRLLLADPRVATRIAERIGARIGELEQRLADAYGKTVAERTAGTLVSLAVPDRRPGRLAPIRLTHEQLAALVGTTREHATKALGEIADHGLVRLRRGRIMVLDPDALSVFAEGGYRSSASGVA</sequence>
<gene>
    <name evidence="6" type="ORF">RIF23_08230</name>
</gene>
<evidence type="ECO:0000313" key="7">
    <source>
        <dbReference type="Proteomes" id="UP001250214"/>
    </source>
</evidence>
<dbReference type="CDD" id="cd00038">
    <property type="entry name" value="CAP_ED"/>
    <property type="match status" value="1"/>
</dbReference>
<dbReference type="RefSeq" id="WP_310911805.1">
    <property type="nucleotide sequence ID" value="NZ_JAVLVT010000003.1"/>
</dbReference>
<proteinExistence type="predicted"/>
<dbReference type="EMBL" id="JAVLVT010000003">
    <property type="protein sequence ID" value="MDS1270279.1"/>
    <property type="molecule type" value="Genomic_DNA"/>
</dbReference>
<evidence type="ECO:0000259" key="5">
    <source>
        <dbReference type="PROSITE" id="PS51063"/>
    </source>
</evidence>
<dbReference type="Proteomes" id="UP001250214">
    <property type="component" value="Unassembled WGS sequence"/>
</dbReference>
<dbReference type="PROSITE" id="PS50042">
    <property type="entry name" value="CNMP_BINDING_3"/>
    <property type="match status" value="1"/>
</dbReference>
<dbReference type="InterPro" id="IPR012318">
    <property type="entry name" value="HTH_CRP"/>
</dbReference>
<dbReference type="PANTHER" id="PTHR24567">
    <property type="entry name" value="CRP FAMILY TRANSCRIPTIONAL REGULATORY PROTEIN"/>
    <property type="match status" value="1"/>
</dbReference>
<evidence type="ECO:0000256" key="1">
    <source>
        <dbReference type="ARBA" id="ARBA00023015"/>
    </source>
</evidence>